<keyword evidence="17" id="KW-1185">Reference proteome</keyword>
<feature type="domain" description="Acyl-coenzyme A oxidase N-terminal" evidence="14">
    <location>
        <begin position="21"/>
        <end position="141"/>
    </location>
</feature>
<feature type="domain" description="Acyl-CoA oxidase C-alpha1" evidence="15">
    <location>
        <begin position="283"/>
        <end position="443"/>
    </location>
</feature>
<comment type="caution">
    <text evidence="16">The sequence shown here is derived from an EMBL/GenBank/DDBJ whole genome shotgun (WGS) entry which is preliminary data.</text>
</comment>
<dbReference type="InterPro" id="IPR029320">
    <property type="entry name" value="Acyl-CoA_ox_N"/>
</dbReference>
<feature type="binding site" evidence="12">
    <location>
        <position position="147"/>
    </location>
    <ligand>
        <name>FAD</name>
        <dbReference type="ChEBI" id="CHEBI:57692"/>
    </ligand>
</feature>
<evidence type="ECO:0000256" key="4">
    <source>
        <dbReference type="ARBA" id="ARBA00022630"/>
    </source>
</evidence>
<dbReference type="GO" id="GO:0003997">
    <property type="term" value="F:acyl-CoA oxidase activity"/>
    <property type="evidence" value="ECO:0007669"/>
    <property type="project" value="InterPro"/>
</dbReference>
<dbReference type="Proteomes" id="UP000223968">
    <property type="component" value="Unassembled WGS sequence"/>
</dbReference>
<evidence type="ECO:0000256" key="12">
    <source>
        <dbReference type="PIRSR" id="PIRSR000168-2"/>
    </source>
</evidence>
<comment type="cofactor">
    <cofactor evidence="1">
        <name>FAD</name>
        <dbReference type="ChEBI" id="CHEBI:57692"/>
    </cofactor>
</comment>
<evidence type="ECO:0000256" key="10">
    <source>
        <dbReference type="PIRNR" id="PIRNR000168"/>
    </source>
</evidence>
<dbReference type="Gene3D" id="1.10.540.10">
    <property type="entry name" value="Acyl-CoA dehydrogenase/oxidase, N-terminal domain"/>
    <property type="match status" value="1"/>
</dbReference>
<dbReference type="InterPro" id="IPR055060">
    <property type="entry name" value="ACOX_C_alpha1"/>
</dbReference>
<dbReference type="PANTHER" id="PTHR10909">
    <property type="entry name" value="ELECTRON TRANSPORT OXIDOREDUCTASE"/>
    <property type="match status" value="1"/>
</dbReference>
<dbReference type="GO" id="GO:0033540">
    <property type="term" value="P:fatty acid beta-oxidation using acyl-CoA oxidase"/>
    <property type="evidence" value="ECO:0007669"/>
    <property type="project" value="TreeGrafter"/>
</dbReference>
<feature type="binding site" evidence="12">
    <location>
        <position position="186"/>
    </location>
    <ligand>
        <name>FAD</name>
        <dbReference type="ChEBI" id="CHEBI:57692"/>
    </ligand>
</feature>
<dbReference type="GO" id="GO:0005504">
    <property type="term" value="F:fatty acid binding"/>
    <property type="evidence" value="ECO:0007669"/>
    <property type="project" value="TreeGrafter"/>
</dbReference>
<evidence type="ECO:0000256" key="9">
    <source>
        <dbReference type="ARBA" id="ARBA00023140"/>
    </source>
</evidence>
<dbReference type="GO" id="GO:0071949">
    <property type="term" value="F:FAD binding"/>
    <property type="evidence" value="ECO:0007669"/>
    <property type="project" value="InterPro"/>
</dbReference>
<dbReference type="InterPro" id="IPR002655">
    <property type="entry name" value="Acyl-CoA_oxidase_C"/>
</dbReference>
<evidence type="ECO:0000256" key="6">
    <source>
        <dbReference type="ARBA" id="ARBA00022832"/>
    </source>
</evidence>
<dbReference type="AlphaFoldDB" id="A0A2B7XWJ4"/>
<protein>
    <recommendedName>
        <fullName evidence="10">Acyl-coenzyme A oxidase</fullName>
    </recommendedName>
</protein>
<evidence type="ECO:0000256" key="11">
    <source>
        <dbReference type="PIRSR" id="PIRSR000168-1"/>
    </source>
</evidence>
<evidence type="ECO:0000259" key="14">
    <source>
        <dbReference type="Pfam" id="PF14749"/>
    </source>
</evidence>
<dbReference type="STRING" id="1447875.A0A2B7XWJ4"/>
<feature type="domain" description="Acyl-CoA oxidase C-terminal" evidence="13">
    <location>
        <begin position="488"/>
        <end position="660"/>
    </location>
</feature>
<keyword evidence="8" id="KW-0443">Lipid metabolism</keyword>
<evidence type="ECO:0000256" key="1">
    <source>
        <dbReference type="ARBA" id="ARBA00001974"/>
    </source>
</evidence>
<dbReference type="Gene3D" id="1.20.140.10">
    <property type="entry name" value="Butyryl-CoA Dehydrogenase, subunit A, domain 3"/>
    <property type="match status" value="2"/>
</dbReference>
<comment type="similarity">
    <text evidence="3 10">Belongs to the acyl-CoA oxidase family.</text>
</comment>
<dbReference type="InterPro" id="IPR037069">
    <property type="entry name" value="AcylCoA_DH/ox_N_sf"/>
</dbReference>
<dbReference type="InterPro" id="IPR036250">
    <property type="entry name" value="AcylCo_DH-like_C"/>
</dbReference>
<keyword evidence="9" id="KW-0576">Peroxisome</keyword>
<evidence type="ECO:0000256" key="2">
    <source>
        <dbReference type="ARBA" id="ARBA00004275"/>
    </source>
</evidence>
<evidence type="ECO:0000259" key="13">
    <source>
        <dbReference type="Pfam" id="PF01756"/>
    </source>
</evidence>
<dbReference type="OrthoDB" id="538336at2759"/>
<accession>A0A2B7XWJ4</accession>
<dbReference type="Pfam" id="PF22924">
    <property type="entry name" value="ACOX_C_alpha1"/>
    <property type="match status" value="1"/>
</dbReference>
<dbReference type="SUPFAM" id="SSF47203">
    <property type="entry name" value="Acyl-CoA dehydrogenase C-terminal domain-like"/>
    <property type="match status" value="2"/>
</dbReference>
<keyword evidence="5 10" id="KW-0274">FAD</keyword>
<evidence type="ECO:0000313" key="17">
    <source>
        <dbReference type="Proteomes" id="UP000223968"/>
    </source>
</evidence>
<evidence type="ECO:0000256" key="3">
    <source>
        <dbReference type="ARBA" id="ARBA00006288"/>
    </source>
</evidence>
<name>A0A2B7XWJ4_9EURO</name>
<evidence type="ECO:0000259" key="15">
    <source>
        <dbReference type="Pfam" id="PF22924"/>
    </source>
</evidence>
<dbReference type="InterPro" id="IPR009100">
    <property type="entry name" value="AcylCoA_DH/oxidase_NM_dom_sf"/>
</dbReference>
<keyword evidence="7" id="KW-0560">Oxidoreductase</keyword>
<comment type="subcellular location">
    <subcellularLocation>
        <location evidence="2">Peroxisome</location>
    </subcellularLocation>
</comment>
<dbReference type="EMBL" id="PDNB01000049">
    <property type="protein sequence ID" value="PGH13141.1"/>
    <property type="molecule type" value="Genomic_DNA"/>
</dbReference>
<dbReference type="SUPFAM" id="SSF56645">
    <property type="entry name" value="Acyl-CoA dehydrogenase NM domain-like"/>
    <property type="match status" value="1"/>
</dbReference>
<dbReference type="GO" id="GO:0005777">
    <property type="term" value="C:peroxisome"/>
    <property type="evidence" value="ECO:0007669"/>
    <property type="project" value="UniProtKB-SubCell"/>
</dbReference>
<dbReference type="GO" id="GO:0055088">
    <property type="term" value="P:lipid homeostasis"/>
    <property type="evidence" value="ECO:0007669"/>
    <property type="project" value="TreeGrafter"/>
</dbReference>
<keyword evidence="4 10" id="KW-0285">Flavoprotein</keyword>
<dbReference type="PANTHER" id="PTHR10909:SF250">
    <property type="entry name" value="PEROXISOMAL ACYL-COENZYME A OXIDASE 1"/>
    <property type="match status" value="1"/>
</dbReference>
<evidence type="ECO:0000256" key="8">
    <source>
        <dbReference type="ARBA" id="ARBA00023098"/>
    </source>
</evidence>
<dbReference type="Pfam" id="PF14749">
    <property type="entry name" value="Acyl-CoA_ox_N"/>
    <property type="match status" value="1"/>
</dbReference>
<evidence type="ECO:0000313" key="16">
    <source>
        <dbReference type="EMBL" id="PGH13141.1"/>
    </source>
</evidence>
<dbReference type="InterPro" id="IPR046373">
    <property type="entry name" value="Acyl-CoA_Oxase/DH_mid-dom_sf"/>
</dbReference>
<dbReference type="InterPro" id="IPR012258">
    <property type="entry name" value="Acyl-CoA_oxidase"/>
</dbReference>
<evidence type="ECO:0000256" key="5">
    <source>
        <dbReference type="ARBA" id="ARBA00022827"/>
    </source>
</evidence>
<evidence type="ECO:0000256" key="7">
    <source>
        <dbReference type="ARBA" id="ARBA00023002"/>
    </source>
</evidence>
<dbReference type="PIRSF" id="PIRSF000168">
    <property type="entry name" value="Acyl-CoA_oxidase"/>
    <property type="match status" value="1"/>
</dbReference>
<dbReference type="FunFam" id="2.40.110.10:FF:000003">
    <property type="entry name" value="Acyl-coenzyme A oxidase"/>
    <property type="match status" value="1"/>
</dbReference>
<dbReference type="FunFam" id="1.20.140.10:FF:000013">
    <property type="entry name" value="Acyl-coenzyme A oxidase"/>
    <property type="match status" value="1"/>
</dbReference>
<sequence>MAPLNRQQSLMQQSRQTATFDPYKLTCVLYNDEPTVKRRREAFKRVEEATGSADQSKLPAIYANTDREAIYMQGVEAGTAAFVDGIHHNHDFFYGLDQRYTLSNCTPYGLHYMMFIPTIELQGSKEQIEYWVPLAKQGKICGCYCQTELAHGTFVRGVETTATFDIDKDEFVIDSPTLTSAKFWPGAMASSCTHGVLMARLIIGHKDHGVHPFIIPLRNVDDFKPVQGVELGDLGMKMGYNGTTNGYAIFSGLRIPRNHLLMGHAKVSRDGTYVPALHDKTGYLTMLHARSTIAAGSGFKLAQAATIATRYSVVREQGSGTGDGPEMSIIDYRSQNFRLFTIIARAYAIHFTRKPLQNLEQGLKRIAANNDYSSMGLDHVLFAGYKAWNTQVAADGAEDARKSCGGHGFVLTSGLPSIVAEATAPATFEGENYVMYQQVGRYLTKCWKNLKLGKQIDARLGLIQNAFAELRSNSQPQSCKASGKDFLNPTVQLSIFKHRAFRLLNQCSSDLDSAEQNGQAPATAFNNHLMDIIAAARAYMDLLVLQDFISGVESTKTTTSDPAVYAALSRLCSLFALTTITHPQSYDAISFVEDQHLSAGQIRDIRACVNELLDQLLPDAIALTDAWDFTDASLCSAIGGYDGNVYEMLMEWTRQMPINRGMEGGGGGSCERAWREWVRPALRGEIGAKL</sequence>
<gene>
    <name evidence="16" type="ORF">AJ79_03848</name>
</gene>
<feature type="active site" description="Proton acceptor" evidence="11">
    <location>
        <position position="429"/>
    </location>
</feature>
<reference evidence="16 17" key="1">
    <citation type="submission" date="2017-10" db="EMBL/GenBank/DDBJ databases">
        <title>Comparative genomics in systemic dimorphic fungi from Ajellomycetaceae.</title>
        <authorList>
            <person name="Munoz J.F."/>
            <person name="Mcewen J.G."/>
            <person name="Clay O.K."/>
            <person name="Cuomo C.A."/>
        </authorList>
    </citation>
    <scope>NUCLEOTIDE SEQUENCE [LARGE SCALE GENOMIC DNA]</scope>
    <source>
        <strain evidence="16 17">UAMH5409</strain>
    </source>
</reference>
<keyword evidence="6" id="KW-0276">Fatty acid metabolism</keyword>
<organism evidence="16 17">
    <name type="scientific">Helicocarpus griseus UAMH5409</name>
    <dbReference type="NCBI Taxonomy" id="1447875"/>
    <lineage>
        <taxon>Eukaryota</taxon>
        <taxon>Fungi</taxon>
        <taxon>Dikarya</taxon>
        <taxon>Ascomycota</taxon>
        <taxon>Pezizomycotina</taxon>
        <taxon>Eurotiomycetes</taxon>
        <taxon>Eurotiomycetidae</taxon>
        <taxon>Onygenales</taxon>
        <taxon>Ajellomycetaceae</taxon>
        <taxon>Helicocarpus</taxon>
    </lineage>
</organism>
<dbReference type="Gene3D" id="2.40.110.10">
    <property type="entry name" value="Butyryl-CoA Dehydrogenase, subunit A, domain 2"/>
    <property type="match status" value="1"/>
</dbReference>
<dbReference type="Pfam" id="PF01756">
    <property type="entry name" value="ACOX"/>
    <property type="match status" value="1"/>
</dbReference>
<proteinExistence type="inferred from homology"/>